<protein>
    <submittedName>
        <fullName evidence="6">LysR family transcriptional regulator</fullName>
    </submittedName>
</protein>
<dbReference type="InterPro" id="IPR036390">
    <property type="entry name" value="WH_DNA-bd_sf"/>
</dbReference>
<keyword evidence="4" id="KW-0804">Transcription</keyword>
<dbReference type="PANTHER" id="PTHR30118">
    <property type="entry name" value="HTH-TYPE TRANSCRIPTIONAL REGULATOR LEUO-RELATED"/>
    <property type="match status" value="1"/>
</dbReference>
<dbReference type="InterPro" id="IPR050389">
    <property type="entry name" value="LysR-type_TF"/>
</dbReference>
<evidence type="ECO:0000256" key="3">
    <source>
        <dbReference type="ARBA" id="ARBA00023125"/>
    </source>
</evidence>
<dbReference type="SUPFAM" id="SSF53850">
    <property type="entry name" value="Periplasmic binding protein-like II"/>
    <property type="match status" value="1"/>
</dbReference>
<dbReference type="Gene3D" id="3.40.190.10">
    <property type="entry name" value="Periplasmic binding protein-like II"/>
    <property type="match status" value="2"/>
</dbReference>
<feature type="domain" description="HTH lysR-type" evidence="5">
    <location>
        <begin position="9"/>
        <end position="61"/>
    </location>
</feature>
<dbReference type="PANTHER" id="PTHR30118:SF15">
    <property type="entry name" value="TRANSCRIPTIONAL REGULATORY PROTEIN"/>
    <property type="match status" value="1"/>
</dbReference>
<keyword evidence="3" id="KW-0238">DNA-binding</keyword>
<sequence length="296" mass="33140">MAEYDIGMLRVFLLVYETGSVTTAAERLFLSQPSVSYTLRKLRAHFSDPLFVRRGTRLEPTPVAEERYPKLRRLVESMDEVMAPASAFRPETSTRRFRLRMTDVGVSGLLPRILQRVRAEAPSVVLDVESLNLATVVQDLRSGATDAAICTTRLDEPDLQRDELFTQAYAGLRPVGHPRIGERPTLPEYEAEEHVTVAISTGHTALDRHVRETGIQRRVALIVPTFAALPALLERTDLLSYAPTSVANRLVGLGQVETFALPFDVPITEIALYTVRRELPSAEFDWFRGALVEALR</sequence>
<dbReference type="InterPro" id="IPR005119">
    <property type="entry name" value="LysR_subst-bd"/>
</dbReference>
<comment type="caution">
    <text evidence="6">The sequence shown here is derived from an EMBL/GenBank/DDBJ whole genome shotgun (WGS) entry which is preliminary data.</text>
</comment>
<organism evidence="6 7">
    <name type="scientific">Microbacterium gallinarum</name>
    <dbReference type="NCBI Taxonomy" id="2762209"/>
    <lineage>
        <taxon>Bacteria</taxon>
        <taxon>Bacillati</taxon>
        <taxon>Actinomycetota</taxon>
        <taxon>Actinomycetes</taxon>
        <taxon>Micrococcales</taxon>
        <taxon>Microbacteriaceae</taxon>
        <taxon>Microbacterium</taxon>
    </lineage>
</organism>
<dbReference type="SUPFAM" id="SSF46785">
    <property type="entry name" value="Winged helix' DNA-binding domain"/>
    <property type="match status" value="1"/>
</dbReference>
<evidence type="ECO:0000256" key="2">
    <source>
        <dbReference type="ARBA" id="ARBA00023015"/>
    </source>
</evidence>
<comment type="similarity">
    <text evidence="1">Belongs to the LysR transcriptional regulatory family.</text>
</comment>
<proteinExistence type="inferred from homology"/>
<reference evidence="6 7" key="1">
    <citation type="submission" date="2020-08" db="EMBL/GenBank/DDBJ databases">
        <title>A Genomic Blueprint of the Chicken Gut Microbiome.</title>
        <authorList>
            <person name="Gilroy R."/>
            <person name="Ravi A."/>
            <person name="Getino M."/>
            <person name="Pursley I."/>
            <person name="Horton D.L."/>
            <person name="Alikhan N.-F."/>
            <person name="Baker D."/>
            <person name="Gharbi K."/>
            <person name="Hall N."/>
            <person name="Watson M."/>
            <person name="Adriaenssens E.M."/>
            <person name="Foster-Nyarko E."/>
            <person name="Jarju S."/>
            <person name="Secka A."/>
            <person name="Antonio M."/>
            <person name="Oren A."/>
            <person name="Chaudhuri R."/>
            <person name="La Ragione R.M."/>
            <person name="Hildebrand F."/>
            <person name="Pallen M.J."/>
        </authorList>
    </citation>
    <scope>NUCLEOTIDE SEQUENCE [LARGE SCALE GENOMIC DNA]</scope>
    <source>
        <strain evidence="6 7">Sa1CUA4</strain>
    </source>
</reference>
<evidence type="ECO:0000256" key="4">
    <source>
        <dbReference type="ARBA" id="ARBA00023163"/>
    </source>
</evidence>
<keyword evidence="7" id="KW-1185">Reference proteome</keyword>
<dbReference type="InterPro" id="IPR000847">
    <property type="entry name" value="LysR_HTH_N"/>
</dbReference>
<evidence type="ECO:0000313" key="6">
    <source>
        <dbReference type="EMBL" id="MBD8022751.1"/>
    </source>
</evidence>
<dbReference type="Proteomes" id="UP000602532">
    <property type="component" value="Unassembled WGS sequence"/>
</dbReference>
<gene>
    <name evidence="6" type="ORF">H9622_04000</name>
</gene>
<dbReference type="PRINTS" id="PR00039">
    <property type="entry name" value="HTHLYSR"/>
</dbReference>
<evidence type="ECO:0000313" key="7">
    <source>
        <dbReference type="Proteomes" id="UP000602532"/>
    </source>
</evidence>
<name>A0ABR8X1H8_9MICO</name>
<evidence type="ECO:0000259" key="5">
    <source>
        <dbReference type="PROSITE" id="PS50931"/>
    </source>
</evidence>
<dbReference type="Pfam" id="PF03466">
    <property type="entry name" value="LysR_substrate"/>
    <property type="match status" value="1"/>
</dbReference>
<dbReference type="Pfam" id="PF00126">
    <property type="entry name" value="HTH_1"/>
    <property type="match status" value="1"/>
</dbReference>
<evidence type="ECO:0000256" key="1">
    <source>
        <dbReference type="ARBA" id="ARBA00009437"/>
    </source>
</evidence>
<keyword evidence="2" id="KW-0805">Transcription regulation</keyword>
<accession>A0ABR8X1H8</accession>
<dbReference type="EMBL" id="JACSPM010000001">
    <property type="protein sequence ID" value="MBD8022751.1"/>
    <property type="molecule type" value="Genomic_DNA"/>
</dbReference>
<dbReference type="Gene3D" id="1.10.10.10">
    <property type="entry name" value="Winged helix-like DNA-binding domain superfamily/Winged helix DNA-binding domain"/>
    <property type="match status" value="1"/>
</dbReference>
<dbReference type="RefSeq" id="WP_191764448.1">
    <property type="nucleotide sequence ID" value="NZ_JACSPM010000001.1"/>
</dbReference>
<dbReference type="InterPro" id="IPR036388">
    <property type="entry name" value="WH-like_DNA-bd_sf"/>
</dbReference>
<dbReference type="PROSITE" id="PS50931">
    <property type="entry name" value="HTH_LYSR"/>
    <property type="match status" value="1"/>
</dbReference>